<reference evidence="4" key="1">
    <citation type="submission" date="2018-05" db="EMBL/GenBank/DDBJ databases">
        <authorList>
            <person name="Lanie J.A."/>
            <person name="Ng W.-L."/>
            <person name="Kazmierczak K.M."/>
            <person name="Andrzejewski T.M."/>
            <person name="Davidsen T.M."/>
            <person name="Wayne K.J."/>
            <person name="Tettelin H."/>
            <person name="Glass J.I."/>
            <person name="Rusch D."/>
            <person name="Podicherti R."/>
            <person name="Tsui H.-C.T."/>
            <person name="Winkler M.E."/>
        </authorList>
    </citation>
    <scope>NUCLEOTIDE SEQUENCE</scope>
</reference>
<dbReference type="InterPro" id="IPR012600">
    <property type="entry name" value="Propeptide_C25"/>
</dbReference>
<dbReference type="Gene3D" id="2.60.40.3800">
    <property type="match status" value="1"/>
</dbReference>
<dbReference type="AlphaFoldDB" id="A0A382SV28"/>
<dbReference type="InterPro" id="IPR001769">
    <property type="entry name" value="Gingipain"/>
</dbReference>
<dbReference type="Gene3D" id="3.40.50.1460">
    <property type="match status" value="1"/>
</dbReference>
<dbReference type="Pfam" id="PF08126">
    <property type="entry name" value="Propeptide_C25"/>
    <property type="match status" value="1"/>
</dbReference>
<name>A0A382SV28_9ZZZZ</name>
<dbReference type="InterPro" id="IPR029031">
    <property type="entry name" value="Gingipain_N_sf"/>
</dbReference>
<dbReference type="Gene3D" id="3.40.50.10390">
    <property type="entry name" value="Gingipain r, domain 1"/>
    <property type="match status" value="1"/>
</dbReference>
<evidence type="ECO:0008006" key="5">
    <source>
        <dbReference type="Google" id="ProtNLM"/>
    </source>
</evidence>
<dbReference type="SUPFAM" id="SSF52129">
    <property type="entry name" value="Caspase-like"/>
    <property type="match status" value="1"/>
</dbReference>
<accession>A0A382SV28</accession>
<evidence type="ECO:0000259" key="3">
    <source>
        <dbReference type="Pfam" id="PF08126"/>
    </source>
</evidence>
<dbReference type="Pfam" id="PF01364">
    <property type="entry name" value="Peptidase_C25"/>
    <property type="match status" value="1"/>
</dbReference>
<sequence>HQGMEKWEVEDVNIINNDFYNSYAVFPEENMVVSGLSQGRGIEFVSIQVIPYKYYPKYKKLEVYTSIDIQVVETGDNPDHTLSQPKRSHIFDEFYKDLIVNFEYSDRPDDYQASTILYIGGGSWLDNSYVQDLLDWRHRQGYIVHAVSTSEIGASSGNENTIKNYIQNAYETWENPPEIVGLIGDTDVIDCFYQDWGTGGWNYYNGATDFDYTQLDGNDLVPEIFVGRISGQGQSVMENVINKTIQYEKALYVSDDWFMSAALVGDPSQSGNSTIFTSQYIENIMINHGMTGVETDYDGAGLSNWII</sequence>
<proteinExistence type="predicted"/>
<dbReference type="InterPro" id="IPR038490">
    <property type="entry name" value="Gingipain_propep_sf"/>
</dbReference>
<evidence type="ECO:0000256" key="1">
    <source>
        <dbReference type="ARBA" id="ARBA00022729"/>
    </source>
</evidence>
<dbReference type="GO" id="GO:0006508">
    <property type="term" value="P:proteolysis"/>
    <property type="evidence" value="ECO:0007669"/>
    <property type="project" value="InterPro"/>
</dbReference>
<feature type="non-terminal residue" evidence="4">
    <location>
        <position position="307"/>
    </location>
</feature>
<dbReference type="InterPro" id="IPR029030">
    <property type="entry name" value="Caspase-like_dom_sf"/>
</dbReference>
<feature type="domain" description="Gingipain propeptide" evidence="3">
    <location>
        <begin position="14"/>
        <end position="103"/>
    </location>
</feature>
<evidence type="ECO:0000259" key="2">
    <source>
        <dbReference type="Pfam" id="PF01364"/>
    </source>
</evidence>
<organism evidence="4">
    <name type="scientific">marine metagenome</name>
    <dbReference type="NCBI Taxonomy" id="408172"/>
    <lineage>
        <taxon>unclassified sequences</taxon>
        <taxon>metagenomes</taxon>
        <taxon>ecological metagenomes</taxon>
    </lineage>
</organism>
<feature type="domain" description="Gingipain" evidence="2">
    <location>
        <begin position="128"/>
        <end position="284"/>
    </location>
</feature>
<gene>
    <name evidence="4" type="ORF">METZ01_LOCUS366644</name>
</gene>
<dbReference type="GO" id="GO:0004197">
    <property type="term" value="F:cysteine-type endopeptidase activity"/>
    <property type="evidence" value="ECO:0007669"/>
    <property type="project" value="InterPro"/>
</dbReference>
<dbReference type="EMBL" id="UINC01131839">
    <property type="protein sequence ID" value="SVD13790.1"/>
    <property type="molecule type" value="Genomic_DNA"/>
</dbReference>
<evidence type="ECO:0000313" key="4">
    <source>
        <dbReference type="EMBL" id="SVD13790.1"/>
    </source>
</evidence>
<protein>
    <recommendedName>
        <fullName evidence="5">Gingipain domain-containing protein</fullName>
    </recommendedName>
</protein>
<keyword evidence="1" id="KW-0732">Signal</keyword>
<feature type="non-terminal residue" evidence="4">
    <location>
        <position position="1"/>
    </location>
</feature>